<dbReference type="InterPro" id="IPR052514">
    <property type="entry name" value="SAM-dependent_MTase"/>
</dbReference>
<dbReference type="Proteomes" id="UP000003175">
    <property type="component" value="Unassembled WGS sequence"/>
</dbReference>
<dbReference type="Gene3D" id="3.40.50.150">
    <property type="entry name" value="Vaccinia Virus protein VP39"/>
    <property type="match status" value="1"/>
</dbReference>
<dbReference type="InterPro" id="IPR029063">
    <property type="entry name" value="SAM-dependent_MTases_sf"/>
</dbReference>
<name>A0ABN0DN14_9FIRM</name>
<keyword evidence="3" id="KW-1185">Reference proteome</keyword>
<gene>
    <name evidence="2" type="ORF">HMPREF9432_01777</name>
</gene>
<dbReference type="PANTHER" id="PTHR34203">
    <property type="entry name" value="METHYLTRANSFERASE, FKBM FAMILY PROTEIN"/>
    <property type="match status" value="1"/>
</dbReference>
<dbReference type="SUPFAM" id="SSF53335">
    <property type="entry name" value="S-adenosyl-L-methionine-dependent methyltransferases"/>
    <property type="match status" value="1"/>
</dbReference>
<dbReference type="NCBIfam" id="TIGR01444">
    <property type="entry name" value="fkbM_fam"/>
    <property type="match status" value="1"/>
</dbReference>
<evidence type="ECO:0000313" key="3">
    <source>
        <dbReference type="Proteomes" id="UP000003175"/>
    </source>
</evidence>
<organism evidence="2 3">
    <name type="scientific">Selenomonas noxia F0398</name>
    <dbReference type="NCBI Taxonomy" id="702437"/>
    <lineage>
        <taxon>Bacteria</taxon>
        <taxon>Bacillati</taxon>
        <taxon>Bacillota</taxon>
        <taxon>Negativicutes</taxon>
        <taxon>Selenomonadales</taxon>
        <taxon>Selenomonadaceae</taxon>
        <taxon>Selenomonas</taxon>
    </lineage>
</organism>
<dbReference type="PANTHER" id="PTHR34203:SF15">
    <property type="entry name" value="SLL1173 PROTEIN"/>
    <property type="match status" value="1"/>
</dbReference>
<proteinExistence type="predicted"/>
<dbReference type="RefSeq" id="WP_006696969.1">
    <property type="nucleotide sequence ID" value="NZ_JH376861.1"/>
</dbReference>
<feature type="domain" description="Methyltransferase FkbM" evidence="1">
    <location>
        <begin position="198"/>
        <end position="317"/>
    </location>
</feature>
<reference evidence="2 3" key="1">
    <citation type="submission" date="2011-08" db="EMBL/GenBank/DDBJ databases">
        <title>The Genome Sequence of Selenomonas noxia F0398.</title>
        <authorList>
            <consortium name="The Broad Institute Genome Sequencing Platform"/>
            <person name="Earl A."/>
            <person name="Ward D."/>
            <person name="Feldgarden M."/>
            <person name="Gevers D."/>
            <person name="Izard J."/>
            <person name="Ganesan A."/>
            <person name="Blanton J.M."/>
            <person name="Baranova O.V."/>
            <person name="Tanner A.C."/>
            <person name="Dewhirst F.E."/>
            <person name="Young S.K."/>
            <person name="Zeng Q."/>
            <person name="Gargeya S."/>
            <person name="Fitzgerald M."/>
            <person name="Haas B."/>
            <person name="Abouelleil A."/>
            <person name="Alvarado L."/>
            <person name="Arachchi H.M."/>
            <person name="Berlin A."/>
            <person name="Brown A."/>
            <person name="Chapman S.B."/>
            <person name="Chen Z."/>
            <person name="Dunbar C."/>
            <person name="Freedman E."/>
            <person name="Gearin G."/>
            <person name="Gellesch M."/>
            <person name="Goldberg J."/>
            <person name="Griggs A."/>
            <person name="Gujja S."/>
            <person name="Heiman D."/>
            <person name="Howarth C."/>
            <person name="Larson L."/>
            <person name="Lui A."/>
            <person name="MacDonald P.J.P."/>
            <person name="Montmayeur A."/>
            <person name="Murphy C."/>
            <person name="Neiman D."/>
            <person name="Pearson M."/>
            <person name="Priest M."/>
            <person name="Roberts A."/>
            <person name="Saif S."/>
            <person name="Shea T."/>
            <person name="Shenoy N."/>
            <person name="Sisk P."/>
            <person name="Stolte C."/>
            <person name="Sykes S."/>
            <person name="Wortman J."/>
            <person name="Nusbaum C."/>
            <person name="Birren B."/>
        </authorList>
    </citation>
    <scope>NUCLEOTIDE SEQUENCE [LARGE SCALE GENOMIC DNA]</scope>
    <source>
        <strain evidence="2 3">F0398</strain>
    </source>
</reference>
<evidence type="ECO:0000313" key="2">
    <source>
        <dbReference type="EMBL" id="EHG23501.1"/>
    </source>
</evidence>
<protein>
    <recommendedName>
        <fullName evidence="1">Methyltransferase FkbM domain-containing protein</fullName>
    </recommendedName>
</protein>
<dbReference type="InterPro" id="IPR006342">
    <property type="entry name" value="FkbM_mtfrase"/>
</dbReference>
<comment type="caution">
    <text evidence="2">The sequence shown here is derived from an EMBL/GenBank/DDBJ whole genome shotgun (WGS) entry which is preliminary data.</text>
</comment>
<sequence length="353" mass="39828">MYADDVDTFSDLRGIDYVLWGTGRVAQAFYQKYCVAQKCLQDPLCWCDNAAHKQGTEMDGIPVQSSEKVFELSRVYYLKGRPLAIVIGATGINLLQIVSQLEQQAVRAKICSAVQLDAAHYFTEHRRDIEEISTMFADEKSRQLYRRLIDNMMCGRPVDFSLAETDQYFSNDVIPSLDDEVFVDAGVCGGEEIDKALAMNSRIRVHAFEPDAQSCGLLREKYSDCTQVVLYPYALWNEEAQLMFSGNQATPSASRLETGADAQGDVIRAMPLDAVLTESPTLIKMDIEGAEYNALLGAEQMIREHHPKLAVCVYHSIEDYIRIPLLIRSFYSGYRFYFRHHSVTSGESVLYAL</sequence>
<evidence type="ECO:0000259" key="1">
    <source>
        <dbReference type="Pfam" id="PF05050"/>
    </source>
</evidence>
<dbReference type="EMBL" id="ADGH01000018">
    <property type="protein sequence ID" value="EHG23501.1"/>
    <property type="molecule type" value="Genomic_DNA"/>
</dbReference>
<dbReference type="Pfam" id="PF05050">
    <property type="entry name" value="Methyltransf_21"/>
    <property type="match status" value="1"/>
</dbReference>
<accession>A0ABN0DN14</accession>